<dbReference type="EMBL" id="FMYL01000002">
    <property type="protein sequence ID" value="SDB85496.1"/>
    <property type="molecule type" value="Genomic_DNA"/>
</dbReference>
<dbReference type="Pfam" id="PF00328">
    <property type="entry name" value="His_Phos_2"/>
    <property type="match status" value="1"/>
</dbReference>
<dbReference type="PANTHER" id="PTHR11567:SF110">
    <property type="entry name" value="2-PHOSPHOXYLOSE PHOSPHATASE 1"/>
    <property type="match status" value="1"/>
</dbReference>
<protein>
    <submittedName>
        <fullName evidence="4">4-phytase / acid phosphatase</fullName>
    </submittedName>
</protein>
<feature type="chain" id="PRO_5017232884" evidence="3">
    <location>
        <begin position="24"/>
        <end position="423"/>
    </location>
</feature>
<dbReference type="Proteomes" id="UP000242501">
    <property type="component" value="Unassembled WGS sequence"/>
</dbReference>
<keyword evidence="5" id="KW-1185">Reference proteome</keyword>
<gene>
    <name evidence="4" type="ORF">SAMN05421733_102230</name>
</gene>
<evidence type="ECO:0000313" key="4">
    <source>
        <dbReference type="EMBL" id="SDB85496.1"/>
    </source>
</evidence>
<evidence type="ECO:0000313" key="5">
    <source>
        <dbReference type="Proteomes" id="UP000242501"/>
    </source>
</evidence>
<dbReference type="InterPro" id="IPR029033">
    <property type="entry name" value="His_PPase_superfam"/>
</dbReference>
<dbReference type="GO" id="GO:0030288">
    <property type="term" value="C:outer membrane-bounded periplasmic space"/>
    <property type="evidence" value="ECO:0007669"/>
    <property type="project" value="TreeGrafter"/>
</dbReference>
<reference evidence="5" key="1">
    <citation type="submission" date="2016-09" db="EMBL/GenBank/DDBJ databases">
        <authorList>
            <person name="Varghese N."/>
            <person name="Submissions S."/>
        </authorList>
    </citation>
    <scope>NUCLEOTIDE SEQUENCE [LARGE SCALE GENOMIC DNA]</scope>
    <source>
        <strain evidence="5">ANC 4422</strain>
    </source>
</reference>
<dbReference type="OrthoDB" id="395886at2"/>
<dbReference type="PANTHER" id="PTHR11567">
    <property type="entry name" value="ACID PHOSPHATASE-RELATED"/>
    <property type="match status" value="1"/>
</dbReference>
<sequence>MHYKILATLTTAFMLIGTCQTHANSTEQYQLEQVVTLVRHGIRPQTNTEALNEATGKTWPTWSVPDGHLTARGYKGIVNQAQYQIDLWQQQGLAITPAQPCEKQQSQIFIWAAPDERTQKTAQAFSEGINPQCHFSVNVSKYEQDPLFDALKMGSAESNFKQIKQQFKQKIVSQEYAQARYNNAGQSLKNAVCAPNGCQFLSEPWKLKLSQKGQPKLSGPANEGANIGETIRLQYSENFPLDQVAFGHVHNADDVKTMMQLHQAKYIYLNDLMPYAQMGGSILYQQILNALSTTETASPLHRPLVIFVGHDTNISEIKTLLGFHWQLPQYLADDIPPGGSLTFSKYKEIKTQKQFVKIDFSARTLDQWRQLTSLSNKQPLPQATLQYNYCKSTPVGVLCPLDQFLNDAQKKIVPTTIKQPLFQ</sequence>
<name>A0A1G6GWI9_9GAMM</name>
<dbReference type="GO" id="GO:0050308">
    <property type="term" value="F:sugar-phosphatase activity"/>
    <property type="evidence" value="ECO:0007669"/>
    <property type="project" value="TreeGrafter"/>
</dbReference>
<organism evidence="4 5">
    <name type="scientific">Acinetobacter boissieri</name>
    <dbReference type="NCBI Taxonomy" id="1219383"/>
    <lineage>
        <taxon>Bacteria</taxon>
        <taxon>Pseudomonadati</taxon>
        <taxon>Pseudomonadota</taxon>
        <taxon>Gammaproteobacteria</taxon>
        <taxon>Moraxellales</taxon>
        <taxon>Moraxellaceae</taxon>
        <taxon>Acinetobacter</taxon>
    </lineage>
</organism>
<dbReference type="InterPro" id="IPR000560">
    <property type="entry name" value="His_Pase_clade-2"/>
</dbReference>
<dbReference type="InterPro" id="IPR050645">
    <property type="entry name" value="Histidine_acid_phosphatase"/>
</dbReference>
<keyword evidence="2" id="KW-0378">Hydrolase</keyword>
<keyword evidence="3" id="KW-0732">Signal</keyword>
<dbReference type="RefSeq" id="WP_092746914.1">
    <property type="nucleotide sequence ID" value="NZ_FMYL01000002.1"/>
</dbReference>
<dbReference type="Gene3D" id="3.40.50.1240">
    <property type="entry name" value="Phosphoglycerate mutase-like"/>
    <property type="match status" value="2"/>
</dbReference>
<dbReference type="CDD" id="cd07061">
    <property type="entry name" value="HP_HAP_like"/>
    <property type="match status" value="1"/>
</dbReference>
<evidence type="ECO:0000256" key="3">
    <source>
        <dbReference type="SAM" id="SignalP"/>
    </source>
</evidence>
<dbReference type="SUPFAM" id="SSF53254">
    <property type="entry name" value="Phosphoglycerate mutase-like"/>
    <property type="match status" value="1"/>
</dbReference>
<evidence type="ECO:0000256" key="1">
    <source>
        <dbReference type="ARBA" id="ARBA00005375"/>
    </source>
</evidence>
<proteinExistence type="inferred from homology"/>
<comment type="similarity">
    <text evidence="1">Belongs to the histidine acid phosphatase family.</text>
</comment>
<dbReference type="AlphaFoldDB" id="A0A1G6GWI9"/>
<feature type="signal peptide" evidence="3">
    <location>
        <begin position="1"/>
        <end position="23"/>
    </location>
</feature>
<evidence type="ECO:0000256" key="2">
    <source>
        <dbReference type="ARBA" id="ARBA00022801"/>
    </source>
</evidence>
<accession>A0A1G6GWI9</accession>
<dbReference type="STRING" id="1219383.SAMN05421733_102230"/>